<dbReference type="Proteomes" id="UP001498935">
    <property type="component" value="Unassembled WGS sequence"/>
</dbReference>
<sequence>MSTTTIVSNPDRGPGEGIDFTTGEGLRQVITELDAANAWAISPVAAELMTYAAAKYTPIARAWHRSPEDAATEAFFVMRTASTVRAKDPWGVVTDAVAKSLTAETRAERGLISPDNARRPELRPAEGPVRAGDYTEFLFDIHPREEAGTTDTVVDRVVRAVSVFLVITGWQPRPVEQAVDYLAYRICGLSSREAAAETAAKDIHIATRLGLRPDTWRGLVRLTVGRTPRRGEAEQGLFARVLLGDRVADLLSDAALVAASRKLTGQVLP</sequence>
<dbReference type="EMBL" id="BAABNP010000011">
    <property type="protein sequence ID" value="GAA5341581.1"/>
    <property type="molecule type" value="Genomic_DNA"/>
</dbReference>
<reference evidence="1 2" key="1">
    <citation type="submission" date="2024-02" db="EMBL/GenBank/DDBJ databases">
        <title>Characterization of antibiotic resistant novel bacterial strains and their environmental applications.</title>
        <authorList>
            <person name="Manzoor S."/>
            <person name="Abbas S."/>
            <person name="Arshad M."/>
            <person name="Li W.J."/>
            <person name="Ahmed I."/>
        </authorList>
    </citation>
    <scope>NUCLEOTIDE SEQUENCE [LARGE SCALE GENOMIC DNA]</scope>
    <source>
        <strain evidence="1 2">KACC 15558</strain>
    </source>
</reference>
<keyword evidence="2" id="KW-1185">Reference proteome</keyword>
<comment type="caution">
    <text evidence="1">The sequence shown here is derived from an EMBL/GenBank/DDBJ whole genome shotgun (WGS) entry which is preliminary data.</text>
</comment>
<organism evidence="1 2">
    <name type="scientific">Brevibacterium ammoniilyticum</name>
    <dbReference type="NCBI Taxonomy" id="1046555"/>
    <lineage>
        <taxon>Bacteria</taxon>
        <taxon>Bacillati</taxon>
        <taxon>Actinomycetota</taxon>
        <taxon>Actinomycetes</taxon>
        <taxon>Micrococcales</taxon>
        <taxon>Brevibacteriaceae</taxon>
        <taxon>Brevibacterium</taxon>
    </lineage>
</organism>
<accession>A0ABP9U7F5</accession>
<protein>
    <submittedName>
        <fullName evidence="1">Uncharacterized protein</fullName>
    </submittedName>
</protein>
<dbReference type="RefSeq" id="WP_201671109.1">
    <property type="nucleotide sequence ID" value="NZ_BAABBK010000011.1"/>
</dbReference>
<name>A0ABP9U7F5_9MICO</name>
<gene>
    <name evidence="1" type="ORF">KACC15558_26220</name>
</gene>
<evidence type="ECO:0000313" key="1">
    <source>
        <dbReference type="EMBL" id="GAA5341581.1"/>
    </source>
</evidence>
<evidence type="ECO:0000313" key="2">
    <source>
        <dbReference type="Proteomes" id="UP001498935"/>
    </source>
</evidence>
<proteinExistence type="predicted"/>